<dbReference type="InterPro" id="IPR011712">
    <property type="entry name" value="Sig_transdc_His_kin_sub3_dim/P"/>
</dbReference>
<dbReference type="InterPro" id="IPR050482">
    <property type="entry name" value="Sensor_HK_TwoCompSys"/>
</dbReference>
<dbReference type="Proteomes" id="UP000185003">
    <property type="component" value="Unassembled WGS sequence"/>
</dbReference>
<dbReference type="CDD" id="cd16917">
    <property type="entry name" value="HATPase_UhpB-NarQ-NarX-like"/>
    <property type="match status" value="1"/>
</dbReference>
<evidence type="ECO:0000256" key="4">
    <source>
        <dbReference type="SAM" id="Phobius"/>
    </source>
</evidence>
<sequence>MEKEKVISIFFQVAVIAFTLIVAFVTAIVYMRFKRNQDIRQKHSMEKEFAEQLKQSRIEVQEQTFGQIGKELHDNVGQLLSTSRMLLGLTERSLPHPPDTLITANTTLGEAINELRSLSRSMDKDWLEQFNFSENLHTEILRINAGNKVQASCHLQGMPNLASGEQIILFRIVQEAIQNALRHGNPTIISIKVEEEENGCCIMVEDNGSGFAMPHHKEGMGMNNMKQRTAILGGHITWRAAPGAGVAVFIHLPIKNAVT</sequence>
<dbReference type="Gene3D" id="1.20.5.1930">
    <property type="match status" value="1"/>
</dbReference>
<dbReference type="Gene3D" id="3.30.565.10">
    <property type="entry name" value="Histidine kinase-like ATPase, C-terminal domain"/>
    <property type="match status" value="1"/>
</dbReference>
<dbReference type="AlphaFoldDB" id="A0A1N6D665"/>
<proteinExistence type="predicted"/>
<dbReference type="OrthoDB" id="5401121at2"/>
<evidence type="ECO:0000256" key="1">
    <source>
        <dbReference type="ARBA" id="ARBA00022679"/>
    </source>
</evidence>
<dbReference type="EMBL" id="FSRA01000001">
    <property type="protein sequence ID" value="SIN66223.1"/>
    <property type="molecule type" value="Genomic_DNA"/>
</dbReference>
<evidence type="ECO:0000256" key="2">
    <source>
        <dbReference type="ARBA" id="ARBA00022777"/>
    </source>
</evidence>
<feature type="transmembrane region" description="Helical" evidence="4">
    <location>
        <begin position="6"/>
        <end position="31"/>
    </location>
</feature>
<dbReference type="SUPFAM" id="SSF55874">
    <property type="entry name" value="ATPase domain of HSP90 chaperone/DNA topoisomerase II/histidine kinase"/>
    <property type="match status" value="1"/>
</dbReference>
<evidence type="ECO:0000313" key="7">
    <source>
        <dbReference type="Proteomes" id="UP000185003"/>
    </source>
</evidence>
<dbReference type="InterPro" id="IPR005467">
    <property type="entry name" value="His_kinase_dom"/>
</dbReference>
<dbReference type="GO" id="GO:0046983">
    <property type="term" value="F:protein dimerization activity"/>
    <property type="evidence" value="ECO:0007669"/>
    <property type="project" value="InterPro"/>
</dbReference>
<dbReference type="Pfam" id="PF07730">
    <property type="entry name" value="HisKA_3"/>
    <property type="match status" value="1"/>
</dbReference>
<keyword evidence="4" id="KW-0472">Membrane</keyword>
<evidence type="ECO:0000313" key="6">
    <source>
        <dbReference type="EMBL" id="SIN66223.1"/>
    </source>
</evidence>
<gene>
    <name evidence="6" type="ORF">SAMN04488055_0330</name>
</gene>
<evidence type="ECO:0000259" key="5">
    <source>
        <dbReference type="PROSITE" id="PS50109"/>
    </source>
</evidence>
<accession>A0A1N6D665</accession>
<dbReference type="InterPro" id="IPR036890">
    <property type="entry name" value="HATPase_C_sf"/>
</dbReference>
<reference evidence="6 7" key="1">
    <citation type="submission" date="2016-11" db="EMBL/GenBank/DDBJ databases">
        <authorList>
            <person name="Jaros S."/>
            <person name="Januszkiewicz K."/>
            <person name="Wedrychowicz H."/>
        </authorList>
    </citation>
    <scope>NUCLEOTIDE SEQUENCE [LARGE SCALE GENOMIC DNA]</scope>
    <source>
        <strain evidence="6 7">DSM 24787</strain>
    </source>
</reference>
<name>A0A1N6D665_9BACT</name>
<dbReference type="Pfam" id="PF02518">
    <property type="entry name" value="HATPase_c"/>
    <property type="match status" value="1"/>
</dbReference>
<protein>
    <submittedName>
        <fullName evidence="6">Histidine kinase</fullName>
    </submittedName>
</protein>
<dbReference type="PANTHER" id="PTHR24421">
    <property type="entry name" value="NITRATE/NITRITE SENSOR PROTEIN NARX-RELATED"/>
    <property type="match status" value="1"/>
</dbReference>
<feature type="domain" description="Histidine kinase" evidence="5">
    <location>
        <begin position="67"/>
        <end position="256"/>
    </location>
</feature>
<organism evidence="6 7">
    <name type="scientific">Chitinophaga niabensis</name>
    <dbReference type="NCBI Taxonomy" id="536979"/>
    <lineage>
        <taxon>Bacteria</taxon>
        <taxon>Pseudomonadati</taxon>
        <taxon>Bacteroidota</taxon>
        <taxon>Chitinophagia</taxon>
        <taxon>Chitinophagales</taxon>
        <taxon>Chitinophagaceae</taxon>
        <taxon>Chitinophaga</taxon>
    </lineage>
</organism>
<dbReference type="RefSeq" id="WP_074237434.1">
    <property type="nucleotide sequence ID" value="NZ_FSRA01000001.1"/>
</dbReference>
<dbReference type="PROSITE" id="PS50109">
    <property type="entry name" value="HIS_KIN"/>
    <property type="match status" value="1"/>
</dbReference>
<keyword evidence="7" id="KW-1185">Reference proteome</keyword>
<dbReference type="STRING" id="536979.SAMN04488055_0330"/>
<keyword evidence="2 6" id="KW-0418">Kinase</keyword>
<keyword evidence="4" id="KW-1133">Transmembrane helix</keyword>
<keyword evidence="3" id="KW-0902">Two-component regulatory system</keyword>
<dbReference type="GO" id="GO:0000155">
    <property type="term" value="F:phosphorelay sensor kinase activity"/>
    <property type="evidence" value="ECO:0007669"/>
    <property type="project" value="InterPro"/>
</dbReference>
<keyword evidence="1" id="KW-0808">Transferase</keyword>
<keyword evidence="4" id="KW-0812">Transmembrane</keyword>
<evidence type="ECO:0000256" key="3">
    <source>
        <dbReference type="ARBA" id="ARBA00023012"/>
    </source>
</evidence>
<dbReference type="SMART" id="SM00387">
    <property type="entry name" value="HATPase_c"/>
    <property type="match status" value="1"/>
</dbReference>
<dbReference type="GO" id="GO:0016020">
    <property type="term" value="C:membrane"/>
    <property type="evidence" value="ECO:0007669"/>
    <property type="project" value="InterPro"/>
</dbReference>
<dbReference type="InterPro" id="IPR003594">
    <property type="entry name" value="HATPase_dom"/>
</dbReference>